<reference evidence="1 2" key="1">
    <citation type="submission" date="2016-07" db="EMBL/GenBank/DDBJ databases">
        <title>Draft genome of the white-rot fungus Obba rivulosa 3A-2.</title>
        <authorList>
            <consortium name="DOE Joint Genome Institute"/>
            <person name="Miettinen O."/>
            <person name="Riley R."/>
            <person name="Acob R."/>
            <person name="Barry K."/>
            <person name="Cullen D."/>
            <person name="De Vries R."/>
            <person name="Hainaut M."/>
            <person name="Hatakka A."/>
            <person name="Henrissat B."/>
            <person name="Hilden K."/>
            <person name="Kuo R."/>
            <person name="Labutti K."/>
            <person name="Lipzen A."/>
            <person name="Makela M.R."/>
            <person name="Sandor L."/>
            <person name="Spatafora J.W."/>
            <person name="Grigoriev I.V."/>
            <person name="Hibbett D.S."/>
        </authorList>
    </citation>
    <scope>NUCLEOTIDE SEQUENCE [LARGE SCALE GENOMIC DNA]</scope>
    <source>
        <strain evidence="1 2">3A-2</strain>
    </source>
</reference>
<feature type="non-terminal residue" evidence="1">
    <location>
        <position position="102"/>
    </location>
</feature>
<feature type="non-terminal residue" evidence="1">
    <location>
        <position position="1"/>
    </location>
</feature>
<protein>
    <recommendedName>
        <fullName evidence="3">Chromo domain-containing protein</fullName>
    </recommendedName>
</protein>
<dbReference type="EMBL" id="KV722598">
    <property type="protein sequence ID" value="OCH85252.1"/>
    <property type="molecule type" value="Genomic_DNA"/>
</dbReference>
<gene>
    <name evidence="1" type="ORF">OBBRIDRAFT_693892</name>
</gene>
<dbReference type="AlphaFoldDB" id="A0A8E2AR95"/>
<dbReference type="OrthoDB" id="3211671at2759"/>
<name>A0A8E2AR95_9APHY</name>
<evidence type="ECO:0000313" key="1">
    <source>
        <dbReference type="EMBL" id="OCH85252.1"/>
    </source>
</evidence>
<evidence type="ECO:0008006" key="3">
    <source>
        <dbReference type="Google" id="ProtNLM"/>
    </source>
</evidence>
<dbReference type="Proteomes" id="UP000250043">
    <property type="component" value="Unassembled WGS sequence"/>
</dbReference>
<accession>A0A8E2AR95</accession>
<sequence length="102" mass="11676">SYRLELPSSLKKRGIHDVFYVSLLRVHEPNDDRLFPGRMDSQVFDLGKNDDEWAIDKLVSHRGQGVDSVFEAVWRSGDRTWVPHSTIAHLDALEAYLDLLGV</sequence>
<keyword evidence="2" id="KW-1185">Reference proteome</keyword>
<organism evidence="1 2">
    <name type="scientific">Obba rivulosa</name>
    <dbReference type="NCBI Taxonomy" id="1052685"/>
    <lineage>
        <taxon>Eukaryota</taxon>
        <taxon>Fungi</taxon>
        <taxon>Dikarya</taxon>
        <taxon>Basidiomycota</taxon>
        <taxon>Agaricomycotina</taxon>
        <taxon>Agaricomycetes</taxon>
        <taxon>Polyporales</taxon>
        <taxon>Gelatoporiaceae</taxon>
        <taxon>Obba</taxon>
    </lineage>
</organism>
<proteinExistence type="predicted"/>
<evidence type="ECO:0000313" key="2">
    <source>
        <dbReference type="Proteomes" id="UP000250043"/>
    </source>
</evidence>